<dbReference type="PANTHER" id="PTHR24198:SF165">
    <property type="entry name" value="ANKYRIN REPEAT-CONTAINING PROTEIN-RELATED"/>
    <property type="match status" value="1"/>
</dbReference>
<dbReference type="PANTHER" id="PTHR24198">
    <property type="entry name" value="ANKYRIN REPEAT AND PROTEIN KINASE DOMAIN-CONTAINING PROTEIN"/>
    <property type="match status" value="1"/>
</dbReference>
<dbReference type="PROSITE" id="PS50297">
    <property type="entry name" value="ANK_REP_REGION"/>
    <property type="match status" value="1"/>
</dbReference>
<dbReference type="Pfam" id="PF00651">
    <property type="entry name" value="BTB"/>
    <property type="match status" value="1"/>
</dbReference>
<accession>A0ABQ8X5B0</accession>
<dbReference type="SMART" id="SM00225">
    <property type="entry name" value="BTB"/>
    <property type="match status" value="1"/>
</dbReference>
<evidence type="ECO:0000256" key="2">
    <source>
        <dbReference type="ARBA" id="ARBA00023043"/>
    </source>
</evidence>
<dbReference type="Gene3D" id="1.25.40.20">
    <property type="entry name" value="Ankyrin repeat-containing domain"/>
    <property type="match status" value="3"/>
</dbReference>
<reference evidence="5" key="1">
    <citation type="submission" date="2022-08" db="EMBL/GenBank/DDBJ databases">
        <title>Novel sulfate-reducing endosymbionts in the free-living metamonad Anaeramoeba.</title>
        <authorList>
            <person name="Jerlstrom-Hultqvist J."/>
            <person name="Cepicka I."/>
            <person name="Gallot-Lavallee L."/>
            <person name="Salas-Leiva D."/>
            <person name="Curtis B.A."/>
            <person name="Zahonova K."/>
            <person name="Pipaliya S."/>
            <person name="Dacks J."/>
            <person name="Roger A.J."/>
        </authorList>
    </citation>
    <scope>NUCLEOTIDE SEQUENCE</scope>
    <source>
        <strain evidence="5">Schooner1</strain>
    </source>
</reference>
<keyword evidence="1" id="KW-0677">Repeat</keyword>
<evidence type="ECO:0000256" key="3">
    <source>
        <dbReference type="PROSITE-ProRule" id="PRU00023"/>
    </source>
</evidence>
<evidence type="ECO:0000256" key="1">
    <source>
        <dbReference type="ARBA" id="ARBA00022737"/>
    </source>
</evidence>
<dbReference type="InterPro" id="IPR036770">
    <property type="entry name" value="Ankyrin_rpt-contain_sf"/>
</dbReference>
<dbReference type="PROSITE" id="PS50097">
    <property type="entry name" value="BTB"/>
    <property type="match status" value="1"/>
</dbReference>
<keyword evidence="6" id="KW-1185">Reference proteome</keyword>
<evidence type="ECO:0000313" key="5">
    <source>
        <dbReference type="EMBL" id="KAJ6227830.1"/>
    </source>
</evidence>
<name>A0ABQ8X5B0_9EUKA</name>
<feature type="domain" description="BTB" evidence="4">
    <location>
        <begin position="764"/>
        <end position="834"/>
    </location>
</feature>
<feature type="repeat" description="ANK" evidence="3">
    <location>
        <begin position="592"/>
        <end position="620"/>
    </location>
</feature>
<protein>
    <submittedName>
        <fullName evidence="5">Ankyrin repeat-containing</fullName>
    </submittedName>
</protein>
<dbReference type="Proteomes" id="UP001150062">
    <property type="component" value="Unassembled WGS sequence"/>
</dbReference>
<comment type="caution">
    <text evidence="5">The sequence shown here is derived from an EMBL/GenBank/DDBJ whole genome shotgun (WGS) entry which is preliminary data.</text>
</comment>
<keyword evidence="2 3" id="KW-0040">ANK repeat</keyword>
<evidence type="ECO:0000313" key="6">
    <source>
        <dbReference type="Proteomes" id="UP001150062"/>
    </source>
</evidence>
<dbReference type="Pfam" id="PF00023">
    <property type="entry name" value="Ank"/>
    <property type="match status" value="1"/>
</dbReference>
<dbReference type="InterPro" id="IPR002110">
    <property type="entry name" value="Ankyrin_rpt"/>
</dbReference>
<dbReference type="CDD" id="cd18186">
    <property type="entry name" value="BTB_POZ_ZBTB_KLHL-like"/>
    <property type="match status" value="1"/>
</dbReference>
<dbReference type="EMBL" id="JAOAOG010000332">
    <property type="protein sequence ID" value="KAJ6227830.1"/>
    <property type="molecule type" value="Genomic_DNA"/>
</dbReference>
<dbReference type="InterPro" id="IPR011333">
    <property type="entry name" value="SKP1/BTB/POZ_sf"/>
</dbReference>
<gene>
    <name evidence="5" type="ORF">M0813_09490</name>
</gene>
<sequence>MKNAILNKNYKKVENILTTNPKTKDDLIDGINKLQIAIDNKDLAMLKLLVEFDVSPLVVGWSGENVFEYAIKKKKPRKYIETILNVSKNYFTFIFQEPMISQKLGVFLKSKKWKVSIKLNFQFLRKCLDSNVVKFARFKKIWTSIISLSKEASINEKQKYQDLQDRIFYYSVLQNNEKIATYILSNGAGVNYWEPKTETNSLFWAIYYHFSIDFIESLFANKINYSVLEKVPDQHPVTGKLINLKYIEQSFFANQVCVLNIAVMFRVSIDIFKLLVNYTDQYRFVDSNDMSLLDWCLCKKNRSQYSKVILNHMLEDKNRIKNQKQLIPVSNKPYNNSLVRSIKNSTVEITKILLDNGVDCNSRDHDGIDAIIWSLYYHQPAEIIQWYIKKGYDVKKTFPAFSFKVYDHQNKKINKSISYPYLKKKNRKLTLMHYAVIFESPIDAFDALLNAGCDFLYQDKVGNTALHLSLSTKEKTKYFDHFCLSYNENLPKRLSLNKMLFNLLIFNFPTSTIRSLMEKDVKLTNISKYKSITELFMLKSIDDGTYRYLSKRKNLEIPFYIKGDLHYLLQYEKIEHLETLLLKGAEVNEVYQEETPLYIACSKGDEKPIALLLRFGADIEQIVPRTGRTAISIIYRTELIERFTIYQDFVKSYEKIYLKRSNCEIQIKSTDNDDILLHKTIFDARLGEFIDLKQFLKIISNYTKVQIEVIIKWMYTGNFDQVHKEFIHFFCSAINIPEKIFKEKCFKKGLKADFENIFLDEKTADFHLIITNNEEEISLPVHKLILIARSQLFKEMLVNIDSECKSVHDYTGRSLQAIKCFLRFLYTDQIDETISEETLDELYFAEDFYRLSEYNSLFPRLSIIRRKRRRERKEKKMK</sequence>
<dbReference type="PROSITE" id="PS50088">
    <property type="entry name" value="ANK_REPEAT"/>
    <property type="match status" value="1"/>
</dbReference>
<evidence type="ECO:0000259" key="4">
    <source>
        <dbReference type="PROSITE" id="PS50097"/>
    </source>
</evidence>
<organism evidence="5 6">
    <name type="scientific">Anaeramoeba flamelloides</name>
    <dbReference type="NCBI Taxonomy" id="1746091"/>
    <lineage>
        <taxon>Eukaryota</taxon>
        <taxon>Metamonada</taxon>
        <taxon>Anaeramoebidae</taxon>
        <taxon>Anaeramoeba</taxon>
    </lineage>
</organism>
<dbReference type="Gene3D" id="3.30.710.10">
    <property type="entry name" value="Potassium Channel Kv1.1, Chain A"/>
    <property type="match status" value="1"/>
</dbReference>
<dbReference type="SMART" id="SM00248">
    <property type="entry name" value="ANK"/>
    <property type="match status" value="7"/>
</dbReference>
<dbReference type="SUPFAM" id="SSF48403">
    <property type="entry name" value="Ankyrin repeat"/>
    <property type="match status" value="2"/>
</dbReference>
<proteinExistence type="predicted"/>
<dbReference type="InterPro" id="IPR000210">
    <property type="entry name" value="BTB/POZ_dom"/>
</dbReference>
<dbReference type="SUPFAM" id="SSF54695">
    <property type="entry name" value="POZ domain"/>
    <property type="match status" value="1"/>
</dbReference>